<dbReference type="GO" id="GO:0008168">
    <property type="term" value="F:methyltransferase activity"/>
    <property type="evidence" value="ECO:0007669"/>
    <property type="project" value="InterPro"/>
</dbReference>
<dbReference type="OrthoDB" id="417125at2759"/>
<name>A0A3E2H9E0_SCYLI</name>
<proteinExistence type="predicted"/>
<keyword evidence="3" id="KW-1185">Reference proteome</keyword>
<organism evidence="2 3">
    <name type="scientific">Scytalidium lignicola</name>
    <name type="common">Hyphomycete</name>
    <dbReference type="NCBI Taxonomy" id="5539"/>
    <lineage>
        <taxon>Eukaryota</taxon>
        <taxon>Fungi</taxon>
        <taxon>Dikarya</taxon>
        <taxon>Ascomycota</taxon>
        <taxon>Pezizomycotina</taxon>
        <taxon>Leotiomycetes</taxon>
        <taxon>Leotiomycetes incertae sedis</taxon>
        <taxon>Scytalidium</taxon>
    </lineage>
</organism>
<dbReference type="Gene3D" id="3.40.50.150">
    <property type="entry name" value="Vaccinia Virus protein VP39"/>
    <property type="match status" value="1"/>
</dbReference>
<dbReference type="InterPro" id="IPR002877">
    <property type="entry name" value="RNA_MeTrfase_FtsJ_dom"/>
</dbReference>
<dbReference type="InterPro" id="IPR029063">
    <property type="entry name" value="SAM-dependent_MTases_sf"/>
</dbReference>
<evidence type="ECO:0000259" key="1">
    <source>
        <dbReference type="Pfam" id="PF01728"/>
    </source>
</evidence>
<dbReference type="EMBL" id="NCSJ02000111">
    <property type="protein sequence ID" value="RFU30035.1"/>
    <property type="molecule type" value="Genomic_DNA"/>
</dbReference>
<dbReference type="STRING" id="5539.A0A3E2H9E0"/>
<dbReference type="SUPFAM" id="SSF53335">
    <property type="entry name" value="S-adenosyl-L-methionine-dependent methyltransferases"/>
    <property type="match status" value="1"/>
</dbReference>
<reference evidence="2 3" key="1">
    <citation type="submission" date="2018-05" db="EMBL/GenBank/DDBJ databases">
        <title>Draft genome sequence of Scytalidium lignicola DSM 105466, a ubiquitous saprotrophic fungus.</title>
        <authorList>
            <person name="Buettner E."/>
            <person name="Gebauer A.M."/>
            <person name="Hofrichter M."/>
            <person name="Liers C."/>
            <person name="Kellner H."/>
        </authorList>
    </citation>
    <scope>NUCLEOTIDE SEQUENCE [LARGE SCALE GENOMIC DNA]</scope>
    <source>
        <strain evidence="2 3">DSM 105466</strain>
    </source>
</reference>
<evidence type="ECO:0000313" key="2">
    <source>
        <dbReference type="EMBL" id="RFU30035.1"/>
    </source>
</evidence>
<dbReference type="AlphaFoldDB" id="A0A3E2H9E0"/>
<feature type="non-terminal residue" evidence="2">
    <location>
        <position position="1"/>
    </location>
</feature>
<feature type="non-terminal residue" evidence="2">
    <location>
        <position position="371"/>
    </location>
</feature>
<dbReference type="GO" id="GO:0032259">
    <property type="term" value="P:methylation"/>
    <property type="evidence" value="ECO:0007669"/>
    <property type="project" value="InterPro"/>
</dbReference>
<dbReference type="Proteomes" id="UP000258309">
    <property type="component" value="Unassembled WGS sequence"/>
</dbReference>
<dbReference type="Pfam" id="PF01728">
    <property type="entry name" value="FtsJ"/>
    <property type="match status" value="1"/>
</dbReference>
<accession>A0A3E2H9E0</accession>
<sequence length="371" mass="42308">MAPETEDHLHSKQPIAKDKLSTDFSEFSINDKPPKELIDQSTKLVHQSLLKEEPEFVRVKAFRDRQGDEHFKKQREISDATTKKDETVFFFMMRQIAEEMHAAVSIFDVSIYPDDEMKVLDLCMAPGGYSAAVLKHHKKARVFGITLPESLGGHEVVLDKSKLAGLQKIDITMLVGEFSNQPVPANHPERSNFLMVRPFRHHSFHLIFCDGIILRSHERANQRKVVEAFRLRFSQLILALHRISEGGTIVMLLHKVDQWSSMLILYQFSKFSSTELFKPIKKHGARSSFYMVAKNVNPKHPAAQEALQSWRDGWWTSTFGGEDGLGEEIEYPEVFVNEVIEEFGKTLALLGGPIWKIQADALSKTDYAGEE</sequence>
<gene>
    <name evidence="2" type="ORF">B7463_g6341</name>
</gene>
<protein>
    <recommendedName>
        <fullName evidence="1">Ribosomal RNA methyltransferase FtsJ domain-containing protein</fullName>
    </recommendedName>
</protein>
<comment type="caution">
    <text evidence="2">The sequence shown here is derived from an EMBL/GenBank/DDBJ whole genome shotgun (WGS) entry which is preliminary data.</text>
</comment>
<dbReference type="OMA" id="THYEDER"/>
<feature type="domain" description="Ribosomal RNA methyltransferase FtsJ" evidence="1">
    <location>
        <begin position="114"/>
        <end position="295"/>
    </location>
</feature>
<evidence type="ECO:0000313" key="3">
    <source>
        <dbReference type="Proteomes" id="UP000258309"/>
    </source>
</evidence>